<reference evidence="2 3" key="2">
    <citation type="journal article" date="2021" name="Curr. Genet.">
        <title>Genetic response to nitrogen starvation in the aggressive Eucalyptus foliar pathogen Teratosphaeria destructans.</title>
        <authorList>
            <person name="Havenga M."/>
            <person name="Wingfield B.D."/>
            <person name="Wingfield M.J."/>
            <person name="Dreyer L.L."/>
            <person name="Roets F."/>
            <person name="Aylward J."/>
        </authorList>
    </citation>
    <scope>NUCLEOTIDE SEQUENCE [LARGE SCALE GENOMIC DNA]</scope>
    <source>
        <strain evidence="2">CMW44962</strain>
    </source>
</reference>
<gene>
    <name evidence="2" type="ORF">Tdes44962_MAKER05622</name>
</gene>
<organism evidence="2 3">
    <name type="scientific">Teratosphaeria destructans</name>
    <dbReference type="NCBI Taxonomy" id="418781"/>
    <lineage>
        <taxon>Eukaryota</taxon>
        <taxon>Fungi</taxon>
        <taxon>Dikarya</taxon>
        <taxon>Ascomycota</taxon>
        <taxon>Pezizomycotina</taxon>
        <taxon>Dothideomycetes</taxon>
        <taxon>Dothideomycetidae</taxon>
        <taxon>Mycosphaerellales</taxon>
        <taxon>Teratosphaeriaceae</taxon>
        <taxon>Teratosphaeria</taxon>
    </lineage>
</organism>
<proteinExistence type="predicted"/>
<dbReference type="InterPro" id="IPR016193">
    <property type="entry name" value="Cytidine_deaminase-like"/>
</dbReference>
<dbReference type="GO" id="GO:0006139">
    <property type="term" value="P:nucleobase-containing compound metabolic process"/>
    <property type="evidence" value="ECO:0007669"/>
    <property type="project" value="UniProtKB-ARBA"/>
</dbReference>
<sequence>MRGSQSFLLGCSASTWGSAWTSLRRKEPAGWIQELYRKRETTKVESSITPHKIKISTMVNTNLNGPESHRRYMQLALSEARKSPPKSTNFCVGACLVSPSHPVSLLATGYTLECEGNTHAEQCCFIKQATMYNCSEEELGRRLPEDTVLYTTMEPCNQRSVGNTPCVDRILRMRRADGRPVIRKVFVGVAEPVTFVGVNEGKRKLIDAGVEVIHVPGFEEEILNVATTGHMRAG</sequence>
<dbReference type="OrthoDB" id="252265at2759"/>
<reference evidence="2 3" key="1">
    <citation type="journal article" date="2018" name="IMA Fungus">
        <title>IMA Genome-F 10: Nine draft genome sequences of Claviceps purpurea s.lat., including C. arundinis, C. humidiphila, and C. cf. spartinae, pseudomolecules for the pitch canker pathogen Fusarium circinatum, draft genome of Davidsoniella eucalypti, Grosmannia galeiformis, Quambalaria eucalypti, and Teratosphaeria destructans.</title>
        <authorList>
            <person name="Wingfield B.D."/>
            <person name="Liu M."/>
            <person name="Nguyen H.D."/>
            <person name="Lane F.A."/>
            <person name="Morgan S.W."/>
            <person name="De Vos L."/>
            <person name="Wilken P.M."/>
            <person name="Duong T.A."/>
            <person name="Aylward J."/>
            <person name="Coetzee M.P."/>
            <person name="Dadej K."/>
            <person name="De Beer Z.W."/>
            <person name="Findlay W."/>
            <person name="Havenga M."/>
            <person name="Kolarik M."/>
            <person name="Menzies J.G."/>
            <person name="Naidoo K."/>
            <person name="Pochopski O."/>
            <person name="Shoukouhi P."/>
            <person name="Santana Q.C."/>
            <person name="Seifert K.A."/>
            <person name="Soal N."/>
            <person name="Steenkamp E.T."/>
            <person name="Tatham C.T."/>
            <person name="van der Nest M.A."/>
            <person name="Wingfield M.J."/>
        </authorList>
    </citation>
    <scope>NUCLEOTIDE SEQUENCE [LARGE SCALE GENOMIC DNA]</scope>
    <source>
        <strain evidence="2">CMW44962</strain>
    </source>
</reference>
<dbReference type="SUPFAM" id="SSF53927">
    <property type="entry name" value="Cytidine deaminase-like"/>
    <property type="match status" value="1"/>
</dbReference>
<dbReference type="Proteomes" id="UP001138500">
    <property type="component" value="Unassembled WGS sequence"/>
</dbReference>
<accession>A0A9W7VYP0</accession>
<keyword evidence="3" id="KW-1185">Reference proteome</keyword>
<dbReference type="GO" id="GO:0003824">
    <property type="term" value="F:catalytic activity"/>
    <property type="evidence" value="ECO:0007669"/>
    <property type="project" value="InterPro"/>
</dbReference>
<protein>
    <submittedName>
        <fullName evidence="2">Cytidine and deoxycytidylate deaminase zinc-binding region</fullName>
    </submittedName>
</protein>
<dbReference type="InterPro" id="IPR002125">
    <property type="entry name" value="CMP_dCMP_dom"/>
</dbReference>
<evidence type="ECO:0000313" key="3">
    <source>
        <dbReference type="Proteomes" id="UP001138500"/>
    </source>
</evidence>
<dbReference type="Gene3D" id="3.40.140.10">
    <property type="entry name" value="Cytidine Deaminase, domain 2"/>
    <property type="match status" value="1"/>
</dbReference>
<dbReference type="EMBL" id="RIBY02002411">
    <property type="protein sequence ID" value="KAH9816355.1"/>
    <property type="molecule type" value="Genomic_DNA"/>
</dbReference>
<feature type="domain" description="CMP/dCMP-type deaminase" evidence="1">
    <location>
        <begin position="67"/>
        <end position="199"/>
    </location>
</feature>
<name>A0A9W7VYP0_9PEZI</name>
<dbReference type="AlphaFoldDB" id="A0A9W7VYP0"/>
<dbReference type="PROSITE" id="PS51747">
    <property type="entry name" value="CYT_DCMP_DEAMINASES_2"/>
    <property type="match status" value="1"/>
</dbReference>
<evidence type="ECO:0000313" key="2">
    <source>
        <dbReference type="EMBL" id="KAH9816355.1"/>
    </source>
</evidence>
<evidence type="ECO:0000259" key="1">
    <source>
        <dbReference type="PROSITE" id="PS51747"/>
    </source>
</evidence>
<dbReference type="Pfam" id="PF18785">
    <property type="entry name" value="Inv-AAD"/>
    <property type="match status" value="1"/>
</dbReference>
<comment type="caution">
    <text evidence="2">The sequence shown here is derived from an EMBL/GenBank/DDBJ whole genome shotgun (WGS) entry which is preliminary data.</text>
</comment>